<name>A0ABT2X0Q5_9RHOB</name>
<evidence type="ECO:0000313" key="4">
    <source>
        <dbReference type="Proteomes" id="UP001209535"/>
    </source>
</evidence>
<reference evidence="3 4" key="1">
    <citation type="submission" date="2022-10" db="EMBL/GenBank/DDBJ databases">
        <title>Defluviimonas sp. nov., isolated from ocean surface sediments.</title>
        <authorList>
            <person name="He W."/>
            <person name="Wang L."/>
            <person name="Zhang D.-F."/>
        </authorList>
    </citation>
    <scope>NUCLEOTIDE SEQUENCE [LARGE SCALE GENOMIC DNA]</scope>
    <source>
        <strain evidence="3 4">WL0024</strain>
    </source>
</reference>
<dbReference type="PANTHER" id="PTHR46268:SF6">
    <property type="entry name" value="UNIVERSAL STRESS PROTEIN UP12"/>
    <property type="match status" value="1"/>
</dbReference>
<dbReference type="EMBL" id="JAOVQO010000004">
    <property type="protein sequence ID" value="MCU9847515.1"/>
    <property type="molecule type" value="Genomic_DNA"/>
</dbReference>
<dbReference type="SUPFAM" id="SSF52402">
    <property type="entry name" value="Adenine nucleotide alpha hydrolases-like"/>
    <property type="match status" value="1"/>
</dbReference>
<comment type="caution">
    <text evidence="3">The sequence shown here is derived from an EMBL/GenBank/DDBJ whole genome shotgun (WGS) entry which is preliminary data.</text>
</comment>
<dbReference type="PRINTS" id="PR01438">
    <property type="entry name" value="UNVRSLSTRESS"/>
</dbReference>
<evidence type="ECO:0000259" key="2">
    <source>
        <dbReference type="Pfam" id="PF00582"/>
    </source>
</evidence>
<dbReference type="CDD" id="cd00293">
    <property type="entry name" value="USP-like"/>
    <property type="match status" value="1"/>
</dbReference>
<dbReference type="Gene3D" id="3.40.50.620">
    <property type="entry name" value="HUPs"/>
    <property type="match status" value="1"/>
</dbReference>
<sequence length="151" mass="16384">MGEKILVPIDMADQKTGLKTIAEGVVQAKVRKAELVVMTVVPDILSGLDFRYAIRGEMGGSENYDLKAIVKEALDRLNQIVADHTPSGMKVSTIARHGTAYEEILKVAKDIGATMIVLGAHRPSLKDYLIGPTAARVVRHAECSVNVMRDT</sequence>
<dbReference type="InterPro" id="IPR006016">
    <property type="entry name" value="UspA"/>
</dbReference>
<protein>
    <submittedName>
        <fullName evidence="3">Universal stress protein</fullName>
    </submittedName>
</protein>
<comment type="similarity">
    <text evidence="1">Belongs to the universal stress protein A family.</text>
</comment>
<organism evidence="3 4">
    <name type="scientific">Albidovulum salinarum</name>
    <dbReference type="NCBI Taxonomy" id="2984153"/>
    <lineage>
        <taxon>Bacteria</taxon>
        <taxon>Pseudomonadati</taxon>
        <taxon>Pseudomonadota</taxon>
        <taxon>Alphaproteobacteria</taxon>
        <taxon>Rhodobacterales</taxon>
        <taxon>Paracoccaceae</taxon>
        <taxon>Albidovulum</taxon>
    </lineage>
</organism>
<dbReference type="RefSeq" id="WP_263334108.1">
    <property type="nucleotide sequence ID" value="NZ_JAOVQO010000004.1"/>
</dbReference>
<dbReference type="Pfam" id="PF00582">
    <property type="entry name" value="Usp"/>
    <property type="match status" value="1"/>
</dbReference>
<gene>
    <name evidence="3" type="ORF">OEZ60_05800</name>
</gene>
<keyword evidence="4" id="KW-1185">Reference proteome</keyword>
<evidence type="ECO:0000313" key="3">
    <source>
        <dbReference type="EMBL" id="MCU9847515.1"/>
    </source>
</evidence>
<evidence type="ECO:0000256" key="1">
    <source>
        <dbReference type="ARBA" id="ARBA00008791"/>
    </source>
</evidence>
<proteinExistence type="inferred from homology"/>
<accession>A0ABT2X0Q5</accession>
<dbReference type="InterPro" id="IPR006015">
    <property type="entry name" value="Universal_stress_UspA"/>
</dbReference>
<dbReference type="InterPro" id="IPR014729">
    <property type="entry name" value="Rossmann-like_a/b/a_fold"/>
</dbReference>
<dbReference type="Proteomes" id="UP001209535">
    <property type="component" value="Unassembled WGS sequence"/>
</dbReference>
<feature type="domain" description="UspA" evidence="2">
    <location>
        <begin position="3"/>
        <end position="148"/>
    </location>
</feature>
<dbReference type="PANTHER" id="PTHR46268">
    <property type="entry name" value="STRESS RESPONSE PROTEIN NHAX"/>
    <property type="match status" value="1"/>
</dbReference>